<protein>
    <submittedName>
        <fullName evidence="4">CC chemokine</fullName>
    </submittedName>
</protein>
<dbReference type="GO" id="GO:0008009">
    <property type="term" value="F:chemokine activity"/>
    <property type="evidence" value="ECO:0007669"/>
    <property type="project" value="InterPro"/>
</dbReference>
<keyword evidence="1" id="KW-0202">Cytokine</keyword>
<dbReference type="Gene3D" id="2.40.50.40">
    <property type="match status" value="2"/>
</dbReference>
<dbReference type="STRING" id="84645.A0A498NGH6"/>
<evidence type="ECO:0000256" key="2">
    <source>
        <dbReference type="SAM" id="MobiDB-lite"/>
    </source>
</evidence>
<dbReference type="AlphaFoldDB" id="A0A498NGH6"/>
<dbReference type="Pfam" id="PF00048">
    <property type="entry name" value="IL8"/>
    <property type="match status" value="2"/>
</dbReference>
<feature type="domain" description="Chemokine interleukin-8-like" evidence="3">
    <location>
        <begin position="69"/>
        <end position="124"/>
    </location>
</feature>
<sequence>MWEVFFQKVFIRKKKKKIMKNGKSNKILKIQDLSKEYNMHQKMMMSLATISVIMAVMIMGTNGQNKPVECCTTVSNKEITLPITGFKLQKRNPPCVKAVIFFTTEGPRCSHWRRGWVRQKLQELTKLQGWEKMNSTVSKILKIQDLSKELNMQLNQKMMITLAAITVIMSVMIMGTNGQTKHLECCTTVSTKEIMLPITGFRLQKRNPPCVDAVIFFTAEGQRCSHWKESWVRQKIQEFKKIQLQAWEMKKNSTDSTPLSTASSPYNSTSA</sequence>
<dbReference type="EMBL" id="QBIY01011537">
    <property type="protein sequence ID" value="RXN30939.1"/>
    <property type="molecule type" value="Genomic_DNA"/>
</dbReference>
<dbReference type="InterPro" id="IPR001811">
    <property type="entry name" value="Chemokine_IL8-like_dom"/>
</dbReference>
<organism evidence="4 5">
    <name type="scientific">Labeo rohita</name>
    <name type="common">Indian major carp</name>
    <name type="synonym">Cyprinus rohita</name>
    <dbReference type="NCBI Taxonomy" id="84645"/>
    <lineage>
        <taxon>Eukaryota</taxon>
        <taxon>Metazoa</taxon>
        <taxon>Chordata</taxon>
        <taxon>Craniata</taxon>
        <taxon>Vertebrata</taxon>
        <taxon>Euteleostomi</taxon>
        <taxon>Actinopterygii</taxon>
        <taxon>Neopterygii</taxon>
        <taxon>Teleostei</taxon>
        <taxon>Ostariophysi</taxon>
        <taxon>Cypriniformes</taxon>
        <taxon>Cyprinidae</taxon>
        <taxon>Labeoninae</taxon>
        <taxon>Labeonini</taxon>
        <taxon>Labeo</taxon>
    </lineage>
</organism>
<keyword evidence="5" id="KW-1185">Reference proteome</keyword>
<dbReference type="GO" id="GO:0005615">
    <property type="term" value="C:extracellular space"/>
    <property type="evidence" value="ECO:0007669"/>
    <property type="project" value="UniProtKB-KW"/>
</dbReference>
<evidence type="ECO:0007829" key="6">
    <source>
        <dbReference type="PeptideAtlas" id="A0A498NGH6"/>
    </source>
</evidence>
<dbReference type="InterPro" id="IPR039809">
    <property type="entry name" value="Chemokine_b/g/d"/>
</dbReference>
<keyword evidence="6" id="KW-1267">Proteomics identification</keyword>
<gene>
    <name evidence="4" type="ORF">ROHU_017343</name>
</gene>
<evidence type="ECO:0000313" key="4">
    <source>
        <dbReference type="EMBL" id="RXN30939.1"/>
    </source>
</evidence>
<dbReference type="SUPFAM" id="SSF54117">
    <property type="entry name" value="Interleukin 8-like chemokines"/>
    <property type="match status" value="2"/>
</dbReference>
<proteinExistence type="evidence at protein level"/>
<name>A0A498NGH6_LABRO</name>
<evidence type="ECO:0000256" key="1">
    <source>
        <dbReference type="ARBA" id="ARBA00022514"/>
    </source>
</evidence>
<dbReference type="GO" id="GO:0006955">
    <property type="term" value="P:immune response"/>
    <property type="evidence" value="ECO:0007669"/>
    <property type="project" value="InterPro"/>
</dbReference>
<dbReference type="InterPro" id="IPR036048">
    <property type="entry name" value="Interleukin_8-like_sf"/>
</dbReference>
<accession>A0A498NGH6</accession>
<comment type="caution">
    <text evidence="4">The sequence shown here is derived from an EMBL/GenBank/DDBJ whole genome shotgun (WGS) entry which is preliminary data.</text>
</comment>
<reference evidence="4 5" key="1">
    <citation type="submission" date="2018-03" db="EMBL/GenBank/DDBJ databases">
        <title>Draft genome sequence of Rohu Carp (Labeo rohita).</title>
        <authorList>
            <person name="Das P."/>
            <person name="Kushwaha B."/>
            <person name="Joshi C.G."/>
            <person name="Kumar D."/>
            <person name="Nagpure N.S."/>
            <person name="Sahoo L."/>
            <person name="Das S.P."/>
            <person name="Bit A."/>
            <person name="Patnaik S."/>
            <person name="Meher P.K."/>
            <person name="Jayasankar P."/>
            <person name="Koringa P.G."/>
            <person name="Patel N.V."/>
            <person name="Hinsu A.T."/>
            <person name="Kumar R."/>
            <person name="Pandey M."/>
            <person name="Agarwal S."/>
            <person name="Srivastava S."/>
            <person name="Singh M."/>
            <person name="Iquebal M.A."/>
            <person name="Jaiswal S."/>
            <person name="Angadi U.B."/>
            <person name="Kumar N."/>
            <person name="Raza M."/>
            <person name="Shah T.M."/>
            <person name="Rai A."/>
            <person name="Jena J.K."/>
        </authorList>
    </citation>
    <scope>NUCLEOTIDE SEQUENCE [LARGE SCALE GENOMIC DNA]</scope>
    <source>
        <strain evidence="4">DASCIFA01</strain>
        <tissue evidence="4">Testis</tissue>
    </source>
</reference>
<dbReference type="PANTHER" id="PTHR12015">
    <property type="entry name" value="SMALL INDUCIBLE CYTOKINE A"/>
    <property type="match status" value="1"/>
</dbReference>
<dbReference type="Proteomes" id="UP000290572">
    <property type="component" value="Unassembled WGS sequence"/>
</dbReference>
<evidence type="ECO:0000313" key="5">
    <source>
        <dbReference type="Proteomes" id="UP000290572"/>
    </source>
</evidence>
<feature type="region of interest" description="Disordered" evidence="2">
    <location>
        <begin position="252"/>
        <end position="271"/>
    </location>
</feature>
<evidence type="ECO:0000259" key="3">
    <source>
        <dbReference type="Pfam" id="PF00048"/>
    </source>
</evidence>
<feature type="domain" description="Chemokine interleukin-8-like" evidence="3">
    <location>
        <begin position="184"/>
        <end position="238"/>
    </location>
</feature>
<dbReference type="PANTHER" id="PTHR12015:SF165">
    <property type="entry name" value="CHEMOKINE (C-C MOTIF) LIGAND 34A, DUPLICATE 4-RELATED"/>
    <property type="match status" value="1"/>
</dbReference>
<feature type="compositionally biased region" description="Polar residues" evidence="2">
    <location>
        <begin position="254"/>
        <end position="271"/>
    </location>
</feature>